<dbReference type="VEuPathDB" id="FungiDB:SPRG_11393"/>
<dbReference type="RefSeq" id="XP_012205785.1">
    <property type="nucleotide sequence ID" value="XM_012350395.1"/>
</dbReference>
<dbReference type="InterPro" id="IPR016181">
    <property type="entry name" value="Acyl_CoA_acyltransferase"/>
</dbReference>
<reference evidence="1 2" key="1">
    <citation type="journal article" date="2013" name="PLoS Genet.">
        <title>Distinctive expansion of potential virulence genes in the genome of the oomycete fish pathogen Saprolegnia parasitica.</title>
        <authorList>
            <person name="Jiang R.H."/>
            <person name="de Bruijn I."/>
            <person name="Haas B.J."/>
            <person name="Belmonte R."/>
            <person name="Lobach L."/>
            <person name="Christie J."/>
            <person name="van den Ackerveken G."/>
            <person name="Bottin A."/>
            <person name="Bulone V."/>
            <person name="Diaz-Moreno S.M."/>
            <person name="Dumas B."/>
            <person name="Fan L."/>
            <person name="Gaulin E."/>
            <person name="Govers F."/>
            <person name="Grenville-Briggs L.J."/>
            <person name="Horner N.R."/>
            <person name="Levin J.Z."/>
            <person name="Mammella M."/>
            <person name="Meijer H.J."/>
            <person name="Morris P."/>
            <person name="Nusbaum C."/>
            <person name="Oome S."/>
            <person name="Phillips A.J."/>
            <person name="van Rooyen D."/>
            <person name="Rzeszutek E."/>
            <person name="Saraiva M."/>
            <person name="Secombes C.J."/>
            <person name="Seidl M.F."/>
            <person name="Snel B."/>
            <person name="Stassen J.H."/>
            <person name="Sykes S."/>
            <person name="Tripathy S."/>
            <person name="van den Berg H."/>
            <person name="Vega-Arreguin J.C."/>
            <person name="Wawra S."/>
            <person name="Young S.K."/>
            <person name="Zeng Q."/>
            <person name="Dieguez-Uribeondo J."/>
            <person name="Russ C."/>
            <person name="Tyler B.M."/>
            <person name="van West P."/>
        </authorList>
    </citation>
    <scope>NUCLEOTIDE SEQUENCE [LARGE SCALE GENOMIC DNA]</scope>
    <source>
        <strain evidence="1 2">CBS 223.65</strain>
    </source>
</reference>
<dbReference type="Proteomes" id="UP000030745">
    <property type="component" value="Unassembled WGS sequence"/>
</dbReference>
<dbReference type="EMBL" id="KK583253">
    <property type="protein sequence ID" value="KDO23470.1"/>
    <property type="molecule type" value="Genomic_DNA"/>
</dbReference>
<sequence>MRTEVVPTFCALASEPLPPEFIGPLGAILGADDTELHLFALDDHDVVRVASTADAARLRSVTGLAYVIHCTVRDSILTRFWLPRTELRSDNDHAAALQRLLGAVAATANAAHPYFTLSAFPERLVPAASAIAHEVAWVGDTYEVHDQLSMAGMPTTPSHALGQAWADGDDVFVMDTLKASDAARIIALATVEYDAAYIEFLASHPFYSKFARVVRLQATGDVVSSCVIHGDFSLGLVSTDPTFLRRGLAHEAVHATLSAVRTFLKESPMHATLRLRPFSAIKVGNTPSAKMMAKFGFAPRPNANVVWMGVHL</sequence>
<dbReference type="KEGG" id="spar:SPRG_11393"/>
<evidence type="ECO:0008006" key="3">
    <source>
        <dbReference type="Google" id="ProtNLM"/>
    </source>
</evidence>
<name>A0A067C2V4_SAPPC</name>
<proteinExistence type="predicted"/>
<dbReference type="SUPFAM" id="SSF55729">
    <property type="entry name" value="Acyl-CoA N-acyltransferases (Nat)"/>
    <property type="match status" value="1"/>
</dbReference>
<accession>A0A067C2V4</accession>
<keyword evidence="2" id="KW-1185">Reference proteome</keyword>
<dbReference type="AlphaFoldDB" id="A0A067C2V4"/>
<organism evidence="1 2">
    <name type="scientific">Saprolegnia parasitica (strain CBS 223.65)</name>
    <dbReference type="NCBI Taxonomy" id="695850"/>
    <lineage>
        <taxon>Eukaryota</taxon>
        <taxon>Sar</taxon>
        <taxon>Stramenopiles</taxon>
        <taxon>Oomycota</taxon>
        <taxon>Saprolegniomycetes</taxon>
        <taxon>Saprolegniales</taxon>
        <taxon>Saprolegniaceae</taxon>
        <taxon>Saprolegnia</taxon>
    </lineage>
</organism>
<dbReference type="GeneID" id="24133430"/>
<dbReference type="OMA" id="FLKESPM"/>
<dbReference type="OrthoDB" id="61870at2759"/>
<gene>
    <name evidence="1" type="ORF">SPRG_11393</name>
</gene>
<evidence type="ECO:0000313" key="2">
    <source>
        <dbReference type="Proteomes" id="UP000030745"/>
    </source>
</evidence>
<dbReference type="Gene3D" id="3.40.630.30">
    <property type="match status" value="1"/>
</dbReference>
<protein>
    <recommendedName>
        <fullName evidence="3">N-acetyltransferase domain-containing protein</fullName>
    </recommendedName>
</protein>
<evidence type="ECO:0000313" key="1">
    <source>
        <dbReference type="EMBL" id="KDO23470.1"/>
    </source>
</evidence>